<keyword evidence="3" id="KW-1185">Reference proteome</keyword>
<name>A0A8K0WZZ2_9PEZI</name>
<dbReference type="OrthoDB" id="10503770at2759"/>
<reference evidence="2" key="1">
    <citation type="journal article" date="2021" name="Nat. Commun.">
        <title>Genetic determinants of endophytism in the Arabidopsis root mycobiome.</title>
        <authorList>
            <person name="Mesny F."/>
            <person name="Miyauchi S."/>
            <person name="Thiergart T."/>
            <person name="Pickel B."/>
            <person name="Atanasova L."/>
            <person name="Karlsson M."/>
            <person name="Huettel B."/>
            <person name="Barry K.W."/>
            <person name="Haridas S."/>
            <person name="Chen C."/>
            <person name="Bauer D."/>
            <person name="Andreopoulos W."/>
            <person name="Pangilinan J."/>
            <person name="LaButti K."/>
            <person name="Riley R."/>
            <person name="Lipzen A."/>
            <person name="Clum A."/>
            <person name="Drula E."/>
            <person name="Henrissat B."/>
            <person name="Kohler A."/>
            <person name="Grigoriev I.V."/>
            <person name="Martin F.M."/>
            <person name="Hacquard S."/>
        </authorList>
    </citation>
    <scope>NUCLEOTIDE SEQUENCE</scope>
    <source>
        <strain evidence="2">MPI-CAGE-AT-0016</strain>
    </source>
</reference>
<organism evidence="2 3">
    <name type="scientific">Plectosphaerella cucumerina</name>
    <dbReference type="NCBI Taxonomy" id="40658"/>
    <lineage>
        <taxon>Eukaryota</taxon>
        <taxon>Fungi</taxon>
        <taxon>Dikarya</taxon>
        <taxon>Ascomycota</taxon>
        <taxon>Pezizomycotina</taxon>
        <taxon>Sordariomycetes</taxon>
        <taxon>Hypocreomycetidae</taxon>
        <taxon>Glomerellales</taxon>
        <taxon>Plectosphaerellaceae</taxon>
        <taxon>Plectosphaerella</taxon>
    </lineage>
</organism>
<evidence type="ECO:0000313" key="2">
    <source>
        <dbReference type="EMBL" id="KAH7353482.1"/>
    </source>
</evidence>
<dbReference type="AlphaFoldDB" id="A0A8K0WZZ2"/>
<feature type="region of interest" description="Disordered" evidence="1">
    <location>
        <begin position="309"/>
        <end position="348"/>
    </location>
</feature>
<feature type="compositionally biased region" description="Polar residues" evidence="1">
    <location>
        <begin position="332"/>
        <end position="348"/>
    </location>
</feature>
<proteinExistence type="predicted"/>
<sequence>MTSNPLVTTGRFKMAQLGARLIETYGTARNTTPSITIHQIDIPALLSMFKNMFKQFLGPDKSGNKSLNPDIDASLAYDAAVAAAAVCYYKAYRQDPMIANLQSLLPINSRIFPAYIAALINSIGPVQPSGIHSNRVHIPLIDTISLQQSRPSDYRTGYFNTFMEARRDKVIFTNIESDGEHSSAWWTLWPAEVSRANIYGLNNANMNPVNLKEWTVFSPVQFDEVENYLKPAVILAGKPLSNPGLGPWSATYWYERNDLQSFIGSTPSPADFPPETREFPAFWNNAAAFHADVDTRFIRRENLGNNAAPLAAGQQHDSSEPNQPKRRKLQPAQDNTPATASGQNNDGDQNGCIQQYRIVYQYFDHVSFKGFSLPMCKDFVYQACQID</sequence>
<comment type="caution">
    <text evidence="2">The sequence shown here is derived from an EMBL/GenBank/DDBJ whole genome shotgun (WGS) entry which is preliminary data.</text>
</comment>
<gene>
    <name evidence="2" type="ORF">B0T11DRAFT_300617</name>
</gene>
<evidence type="ECO:0000313" key="3">
    <source>
        <dbReference type="Proteomes" id="UP000813385"/>
    </source>
</evidence>
<accession>A0A8K0WZZ2</accession>
<dbReference type="EMBL" id="JAGPXD010000005">
    <property type="protein sequence ID" value="KAH7353482.1"/>
    <property type="molecule type" value="Genomic_DNA"/>
</dbReference>
<evidence type="ECO:0000256" key="1">
    <source>
        <dbReference type="SAM" id="MobiDB-lite"/>
    </source>
</evidence>
<protein>
    <submittedName>
        <fullName evidence="2">Uncharacterized protein</fullName>
    </submittedName>
</protein>
<dbReference type="Proteomes" id="UP000813385">
    <property type="component" value="Unassembled WGS sequence"/>
</dbReference>